<keyword evidence="1" id="KW-0812">Transmembrane</keyword>
<dbReference type="RefSeq" id="WP_301192610.1">
    <property type="nucleotide sequence ID" value="NZ_JAPDPJ010000079.1"/>
</dbReference>
<evidence type="ECO:0000256" key="1">
    <source>
        <dbReference type="SAM" id="Phobius"/>
    </source>
</evidence>
<evidence type="ECO:0000313" key="2">
    <source>
        <dbReference type="EMBL" id="MCW3789054.1"/>
    </source>
</evidence>
<keyword evidence="1" id="KW-1133">Transmembrane helix</keyword>
<protein>
    <submittedName>
        <fullName evidence="2">DUF4199 domain-containing protein</fullName>
    </submittedName>
</protein>
<sequence>MEKLAASKSSTVLTWGLYLGIASIVFGLIQNYGGLLGNTYFRLLWYVIVIVMLVLGIKNYKEKQNDGFVKYSQGLGIGTLIGLIGGVVYGVFNYVFFTIIDPSVHAKFIAMAQENALEQGATEASLEQAEGIMNFMFNPVILSIIVIITTMFWAFVFSLIISAILKKDPEPEF</sequence>
<dbReference type="Pfam" id="PF13858">
    <property type="entry name" value="DUF4199"/>
    <property type="match status" value="1"/>
</dbReference>
<keyword evidence="3" id="KW-1185">Reference proteome</keyword>
<feature type="transmembrane region" description="Helical" evidence="1">
    <location>
        <begin position="12"/>
        <end position="33"/>
    </location>
</feature>
<feature type="transmembrane region" description="Helical" evidence="1">
    <location>
        <begin position="39"/>
        <end position="57"/>
    </location>
</feature>
<evidence type="ECO:0000313" key="3">
    <source>
        <dbReference type="Proteomes" id="UP001209229"/>
    </source>
</evidence>
<dbReference type="Proteomes" id="UP001209229">
    <property type="component" value="Unassembled WGS sequence"/>
</dbReference>
<comment type="caution">
    <text evidence="2">The sequence shown here is derived from an EMBL/GenBank/DDBJ whole genome shotgun (WGS) entry which is preliminary data.</text>
</comment>
<feature type="transmembrane region" description="Helical" evidence="1">
    <location>
        <begin position="77"/>
        <end position="100"/>
    </location>
</feature>
<gene>
    <name evidence="2" type="ORF">OM075_21480</name>
</gene>
<reference evidence="2" key="1">
    <citation type="submission" date="2022-10" db="EMBL/GenBank/DDBJ databases">
        <authorList>
            <person name="Yu W.X."/>
        </authorList>
    </citation>
    <scope>NUCLEOTIDE SEQUENCE</scope>
    <source>
        <strain evidence="2">AAT</strain>
    </source>
</reference>
<dbReference type="EMBL" id="JAPDPJ010000079">
    <property type="protein sequence ID" value="MCW3789054.1"/>
    <property type="molecule type" value="Genomic_DNA"/>
</dbReference>
<dbReference type="AlphaFoldDB" id="A0AAE3M8W1"/>
<accession>A0AAE3M8W1</accession>
<keyword evidence="1" id="KW-0472">Membrane</keyword>
<dbReference type="InterPro" id="IPR025250">
    <property type="entry name" value="DUF4199"/>
</dbReference>
<feature type="transmembrane region" description="Helical" evidence="1">
    <location>
        <begin position="140"/>
        <end position="165"/>
    </location>
</feature>
<proteinExistence type="predicted"/>
<name>A0AAE3M8W1_9BACT</name>
<organism evidence="2 3">
    <name type="scientific">Plebeiibacterium sediminum</name>
    <dbReference type="NCBI Taxonomy" id="2992112"/>
    <lineage>
        <taxon>Bacteria</taxon>
        <taxon>Pseudomonadati</taxon>
        <taxon>Bacteroidota</taxon>
        <taxon>Bacteroidia</taxon>
        <taxon>Marinilabiliales</taxon>
        <taxon>Marinilabiliaceae</taxon>
        <taxon>Plebeiibacterium</taxon>
    </lineage>
</organism>